<evidence type="ECO:0000313" key="2">
    <source>
        <dbReference type="EMBL" id="ANS06011.1"/>
    </source>
</evidence>
<feature type="coiled-coil region" evidence="1">
    <location>
        <begin position="131"/>
        <end position="158"/>
    </location>
</feature>
<dbReference type="EMBL" id="KX245890">
    <property type="protein sequence ID" value="ANS06011.1"/>
    <property type="molecule type" value="Genomic_DNA"/>
</dbReference>
<dbReference type="RefSeq" id="YP_009285707.1">
    <property type="nucleotide sequence ID" value="NC_031057.1"/>
</dbReference>
<dbReference type="GeneID" id="29079713"/>
<reference evidence="2 3" key="1">
    <citation type="submission" date="2016-05" db="EMBL/GenBank/DDBJ databases">
        <title>Comparative genomics of Morganella phages MP1 and MP2 define new clades among the T4 and T7-like viruses.</title>
        <authorList>
            <person name="Pinto G."/>
            <person name="Oliveira A."/>
            <person name="Briers Y."/>
            <person name="Oliveira C."/>
            <person name="Domingues L."/>
            <person name="Azeredo J."/>
        </authorList>
    </citation>
    <scope>NUCLEOTIDE SEQUENCE [LARGE SCALE GENOMIC DNA]</scope>
</reference>
<organism evidence="2 3">
    <name type="scientific">Citrobacter phage vB_CfrM_CfP1</name>
    <dbReference type="NCBI Taxonomy" id="1871313"/>
    <lineage>
        <taxon>Viruses</taxon>
        <taxon>Duplodnaviria</taxon>
        <taxon>Heunggongvirae</taxon>
        <taxon>Uroviricota</taxon>
        <taxon>Caudoviricetes</taxon>
        <taxon>Pantevenvirales</taxon>
        <taxon>Straboviridae</taxon>
        <taxon>Pseudotevenvirus</taxon>
        <taxon>Pseudotevenvirus miller</taxon>
    </lineage>
</organism>
<proteinExistence type="predicted"/>
<protein>
    <submittedName>
        <fullName evidence="2">Uncharacterized protein</fullName>
    </submittedName>
</protein>
<keyword evidence="1" id="KW-0175">Coiled coil</keyword>
<evidence type="ECO:0000313" key="3">
    <source>
        <dbReference type="Proteomes" id="UP000201220"/>
    </source>
</evidence>
<dbReference type="KEGG" id="vg:29079713"/>
<dbReference type="Proteomes" id="UP000201220">
    <property type="component" value="Segment"/>
</dbReference>
<sequence length="196" mass="22912">MILDEEFEMLNRAIQQVKPVIGDKWDGTNQPGSITGNVNYGCGSNMKKRAFTIIGPKALQAVQEDLWLQSLMQYMVSFDPDTTERLLKEIVRLHQENDKIAGERDHWKANHECEVSRARVLKQRPDMPLERIKAYDRMVELEKENEALKHRIASLENVEMTRVMIDMASQRGHEQTQMLHEILRYVKAHFKDPGYY</sequence>
<name>A0A1B1IXG8_9CAUD</name>
<gene>
    <name evidence="2" type="ORF">ABCD_0169</name>
</gene>
<evidence type="ECO:0000256" key="1">
    <source>
        <dbReference type="SAM" id="Coils"/>
    </source>
</evidence>
<accession>A0A1B1IXG8</accession>